<dbReference type="AlphaFoldDB" id="A0A8H2ZL94"/>
<dbReference type="Gene3D" id="3.20.20.80">
    <property type="entry name" value="Glycosidases"/>
    <property type="match status" value="1"/>
</dbReference>
<dbReference type="CDD" id="cd11577">
    <property type="entry name" value="GH71"/>
    <property type="match status" value="1"/>
</dbReference>
<dbReference type="OrthoDB" id="3515596at2759"/>
<evidence type="ECO:0000313" key="3">
    <source>
        <dbReference type="Proteomes" id="UP000624404"/>
    </source>
</evidence>
<evidence type="ECO:0000256" key="1">
    <source>
        <dbReference type="SAM" id="MobiDB-lite"/>
    </source>
</evidence>
<gene>
    <name evidence="2" type="ORF">SCLTRI_LOCUS1738</name>
</gene>
<organism evidence="2 3">
    <name type="scientific">Sclerotinia trifoliorum</name>
    <dbReference type="NCBI Taxonomy" id="28548"/>
    <lineage>
        <taxon>Eukaryota</taxon>
        <taxon>Fungi</taxon>
        <taxon>Dikarya</taxon>
        <taxon>Ascomycota</taxon>
        <taxon>Pezizomycotina</taxon>
        <taxon>Leotiomycetes</taxon>
        <taxon>Helotiales</taxon>
        <taxon>Sclerotiniaceae</taxon>
        <taxon>Sclerotinia</taxon>
    </lineage>
</organism>
<dbReference type="Proteomes" id="UP000624404">
    <property type="component" value="Unassembled WGS sequence"/>
</dbReference>
<proteinExistence type="predicted"/>
<keyword evidence="3" id="KW-1185">Reference proteome</keyword>
<accession>A0A8H2ZL94</accession>
<feature type="compositionally biased region" description="Basic and acidic residues" evidence="1">
    <location>
        <begin position="1089"/>
        <end position="1100"/>
    </location>
</feature>
<protein>
    <submittedName>
        <fullName evidence="2">87ebe840-189a-4cb8-90ff-f578280db540</fullName>
    </submittedName>
</protein>
<dbReference type="Pfam" id="PF03659">
    <property type="entry name" value="Glyco_hydro_71"/>
    <property type="match status" value="1"/>
</dbReference>
<dbReference type="InterPro" id="IPR005197">
    <property type="entry name" value="Glyco_hydro_71"/>
</dbReference>
<dbReference type="EMBL" id="CAJHIA010000007">
    <property type="protein sequence ID" value="CAD6441946.1"/>
    <property type="molecule type" value="Genomic_DNA"/>
</dbReference>
<dbReference type="GO" id="GO:0051118">
    <property type="term" value="F:glucan endo-1,3-alpha-glucosidase activity"/>
    <property type="evidence" value="ECO:0007669"/>
    <property type="project" value="InterPro"/>
</dbReference>
<comment type="caution">
    <text evidence="2">The sequence shown here is derived from an EMBL/GenBank/DDBJ whole genome shotgun (WGS) entry which is preliminary data.</text>
</comment>
<feature type="region of interest" description="Disordered" evidence="1">
    <location>
        <begin position="1077"/>
        <end position="1100"/>
    </location>
</feature>
<reference evidence="2" key="1">
    <citation type="submission" date="2020-10" db="EMBL/GenBank/DDBJ databases">
        <authorList>
            <person name="Kusch S."/>
        </authorList>
    </citation>
    <scope>NUCLEOTIDE SEQUENCE</scope>
    <source>
        <strain evidence="2">SwB9</strain>
    </source>
</reference>
<name>A0A8H2ZL94_9HELO</name>
<sequence>METGVPDGLFSWGAWPDGPNDMFTTTDYSYVEYLGGKPYMMPASPWFYTNLPGYHKNWLWRGDDMWFDRWTHIWYLAPEFVEILTWNDYGESHYIGPSRPNAWNALGPKFGKASYNYVDGFPHDGWRQFLPYVIDIYKKGAATISQEGVVVWFRPQPASACATGGTTGNTASQLQIQYNPIEIVQDKIFFTALLASSASVSVTVGGVDQGASWTSIPDGNVGLYHGSVSYKGTGPVVVTVSRDGSQIAQVSGGTITTACTNSIENWNPWVGSGSGASVSVAAPIYLSDTLHCVRGTGTGDYAELCALACTFDYCPTVCTCTQVGTVRTNTLKATGDIGCPAPGYDVTYEGLCSFGCNYGVCPKACTKIADISLCNPPPASAPPIPSCIAGTGIDTEWNSICSFTCQYNFCPNAKCICTSTGYTTNTSPTYSTTIGYPANQDGNDAGLCEWACNRGFCPFPPCSSASALAAIGEDVTTYPDYTKSKLIATSSQNSVGLLAYWTTCQESPQCAAGFQLVEYGHGKVYDADKNAYVADGCTGGSKGYNRAFCVESDVNLGQCRWRGKATSCKQTCLAGEYLLTQNTHIGGAKAGCKSGYFSSLCCEQITVPTSELTACSHTNLNNIVTGGHGPVVNDLSSSFSRRGLGALGSFGITLAECISNPQGNAAQYLLNQAVTNGAILNNIPGIWEPHVGGLSDFSPSENKAPSSSAKNIKDCEVWLEPIHEITTTVTSTIRKNCDEDEWPQACAHYYSAGIRFTTPIITCPYETHAGSKRPAPARWNSQHEQIWQKRFIDFNRPLFCQRDEYPPRAFMPQGSISNYRQAIRVLPRSQNVRAGQMWNRLCATKRQNVHGEGGSIGGGICQSTFTTSRSVNAMSIVFDVRYLKQYDTWLNVNPCSIDARLTRDPGFVLFADDPWYSGKTYRARDYHFYSKQFPSSLLSNLNGISNKKRSDDGFGSKEIDALALHGYRFALVPSSVSELNADFITVDIGNATRRATKEDIVMIFQILGWDFSGPICEEEEYSDYFCAGAPTVPGQFPTPTSEPPVTSLAIVPVLSSSDYSSFATSQAATALRPVITAAPSSKSPAQTESSKESKTSRGAEHIAAHKHAHFNHQHSHRHHRK</sequence>
<evidence type="ECO:0000313" key="2">
    <source>
        <dbReference type="EMBL" id="CAD6441946.1"/>
    </source>
</evidence>
<feature type="compositionally biased region" description="Polar residues" evidence="1">
    <location>
        <begin position="1078"/>
        <end position="1088"/>
    </location>
</feature>